<reference evidence="4 5" key="1">
    <citation type="submission" date="2024-01" db="EMBL/GenBank/DDBJ databases">
        <title>Comparative genomics of Cryptococcus and Kwoniella reveals pathogenesis evolution and contrasting modes of karyotype evolution via chromosome fusion or intercentromeric recombination.</title>
        <authorList>
            <person name="Coelho M.A."/>
            <person name="David-Palma M."/>
            <person name="Shea T."/>
            <person name="Bowers K."/>
            <person name="McGinley-Smith S."/>
            <person name="Mohammad A.W."/>
            <person name="Gnirke A."/>
            <person name="Yurkov A.M."/>
            <person name="Nowrousian M."/>
            <person name="Sun S."/>
            <person name="Cuomo C.A."/>
            <person name="Heitman J."/>
        </authorList>
    </citation>
    <scope>NUCLEOTIDE SEQUENCE [LARGE SCALE GENOMIC DNA]</scope>
    <source>
        <strain evidence="4 5">7685027</strain>
    </source>
</reference>
<protein>
    <submittedName>
        <fullName evidence="4">Uncharacterized protein</fullName>
    </submittedName>
</protein>
<keyword evidence="3" id="KW-0732">Signal</keyword>
<feature type="region of interest" description="Disordered" evidence="1">
    <location>
        <begin position="143"/>
        <end position="168"/>
    </location>
</feature>
<feature type="signal peptide" evidence="3">
    <location>
        <begin position="1"/>
        <end position="17"/>
    </location>
</feature>
<evidence type="ECO:0000256" key="3">
    <source>
        <dbReference type="SAM" id="SignalP"/>
    </source>
</evidence>
<dbReference type="EMBL" id="CP143810">
    <property type="protein sequence ID" value="WVO22012.1"/>
    <property type="molecule type" value="Genomic_DNA"/>
</dbReference>
<evidence type="ECO:0000256" key="2">
    <source>
        <dbReference type="SAM" id="Phobius"/>
    </source>
</evidence>
<dbReference type="PANTHER" id="PTHR37487:SF2">
    <property type="entry name" value="EXPRESSED PROTEIN"/>
    <property type="match status" value="1"/>
</dbReference>
<evidence type="ECO:0000256" key="1">
    <source>
        <dbReference type="SAM" id="MobiDB-lite"/>
    </source>
</evidence>
<proteinExistence type="predicted"/>
<organism evidence="4 5">
    <name type="scientific">Cryptococcus decagattii</name>
    <dbReference type="NCBI Taxonomy" id="1859122"/>
    <lineage>
        <taxon>Eukaryota</taxon>
        <taxon>Fungi</taxon>
        <taxon>Dikarya</taxon>
        <taxon>Basidiomycota</taxon>
        <taxon>Agaricomycotina</taxon>
        <taxon>Tremellomycetes</taxon>
        <taxon>Tremellales</taxon>
        <taxon>Cryptococcaceae</taxon>
        <taxon>Cryptococcus</taxon>
        <taxon>Cryptococcus gattii species complex</taxon>
    </lineage>
</organism>
<feature type="transmembrane region" description="Helical" evidence="2">
    <location>
        <begin position="170"/>
        <end position="193"/>
    </location>
</feature>
<dbReference type="GeneID" id="89990105"/>
<sequence length="194" mass="18402">MFTKVAIVAALAGTVNAALSINTPASIIECQPAALSWTGGSSSPYYLAALPGGQVSASALENIGTVDSTSFTWTVNIPSGTSITIKVTDGQGNVAYSSPLVIQQGTSTSCLTSSSSSSANAAGGSSSGDSAVATSSSDSSASAASSHSSATSASASSTSSTSSTSSSGALITRGTAGVAAAVIGIVAAVFSAIA</sequence>
<gene>
    <name evidence="4" type="ORF">IAS62_003332</name>
</gene>
<feature type="chain" id="PRO_5045270148" evidence="3">
    <location>
        <begin position="18"/>
        <end position="194"/>
    </location>
</feature>
<keyword evidence="2" id="KW-0812">Transmembrane</keyword>
<evidence type="ECO:0000313" key="5">
    <source>
        <dbReference type="Proteomes" id="UP001432216"/>
    </source>
</evidence>
<dbReference type="Proteomes" id="UP001432216">
    <property type="component" value="Chromosome 5"/>
</dbReference>
<dbReference type="RefSeq" id="XP_064721251.1">
    <property type="nucleotide sequence ID" value="XM_064865179.1"/>
</dbReference>
<feature type="region of interest" description="Disordered" evidence="1">
    <location>
        <begin position="119"/>
        <end position="138"/>
    </location>
</feature>
<evidence type="ECO:0000313" key="4">
    <source>
        <dbReference type="EMBL" id="WVO22012.1"/>
    </source>
</evidence>
<keyword evidence="5" id="KW-1185">Reference proteome</keyword>
<keyword evidence="2" id="KW-1133">Transmembrane helix</keyword>
<dbReference type="PANTHER" id="PTHR37487">
    <property type="entry name" value="CHROMOSOME 1, WHOLE GENOME SHOTGUN SEQUENCE"/>
    <property type="match status" value="1"/>
</dbReference>
<name>A0ABZ2AU24_9TREE</name>
<accession>A0ABZ2AU24</accession>
<keyword evidence="2" id="KW-0472">Membrane</keyword>